<dbReference type="KEGG" id="elj:ELUMI_v1c03320"/>
<dbReference type="Proteomes" id="UP000232063">
    <property type="component" value="Chromosome"/>
</dbReference>
<evidence type="ECO:0008006" key="5">
    <source>
        <dbReference type="Google" id="ProtNLM"/>
    </source>
</evidence>
<keyword evidence="1" id="KW-0175">Coiled coil</keyword>
<evidence type="ECO:0000313" key="3">
    <source>
        <dbReference type="EMBL" id="ATZ17057.1"/>
    </source>
</evidence>
<evidence type="ECO:0000256" key="2">
    <source>
        <dbReference type="SAM" id="Phobius"/>
    </source>
</evidence>
<reference evidence="3 4" key="1">
    <citation type="submission" date="2017-11" db="EMBL/GenBank/DDBJ databases">
        <title>Genome sequence of Entomoplasma luminosum PIMN-1 (ATCC 49195).</title>
        <authorList>
            <person name="Lo W.-S."/>
            <person name="Gasparich G.E."/>
            <person name="Kuo C.-H."/>
        </authorList>
    </citation>
    <scope>NUCLEOTIDE SEQUENCE [LARGE SCALE GENOMIC DNA]</scope>
    <source>
        <strain evidence="3 4">PIMN-1</strain>
    </source>
</reference>
<keyword evidence="2" id="KW-0472">Membrane</keyword>
<sequence>MILSKGWNISNGLSTIQLTSLVIFFVLLVVLICSFLVIWTYKTMLKNYIDSYQEATLIVRNSVQVRLKRLFLTVVKNNQASSMEKRAVEIWKVRYKNIIQKDFYKEINNLDLFFKDVKFQKPNFKNLKRSAMIKKNLKEISRELYIMFKEMDKILETEFIQRDTRIQVREILNEIQKEALLKMRDKSIKFNHAILYEWIANINFAMTRIDNKIQLGMYGDSLIYQDKTNEQIIRLIRMLDLFETADKVLEKTLPNKIHTIKKQISETMFDLKEKTLNENKIQKYEDQFNYSKTVIQRSLADLDYSNAFIQLSEILETISDFETNIQFEEVMKMFVESELSNIHETFQTAKSDYENGLKAIKSNVKHNTTHDKQIEFENIGETLTKLQIKWTHFYENFTNYATYKKKVNYTILKNELIAILTPLSEVYKKMIMITRGLKNSNSALVQVENNLNSLKSILVQNENLCHKFRRISYFGNERKQNEIVLEKLLRVENQIHQVDFNFTEERIHIIKSQIDNLRSETISVKNQISNVIQQALIAESLIIYFDRFANRLNFENNFEEALRNYDNNNMVIVIDQMIKNIKQYQREKR</sequence>
<accession>A0A2K8NTG4</accession>
<keyword evidence="4" id="KW-1185">Reference proteome</keyword>
<evidence type="ECO:0000313" key="4">
    <source>
        <dbReference type="Proteomes" id="UP000232063"/>
    </source>
</evidence>
<dbReference type="AlphaFoldDB" id="A0A2K8NTG4"/>
<name>A0A2K8NTG4_9MOLU</name>
<organism evidence="3 4">
    <name type="scientific">Williamsoniiplasma luminosum</name>
    <dbReference type="NCBI Taxonomy" id="214888"/>
    <lineage>
        <taxon>Bacteria</taxon>
        <taxon>Bacillati</taxon>
        <taxon>Mycoplasmatota</taxon>
        <taxon>Mollicutes</taxon>
        <taxon>Entomoplasmatales</taxon>
        <taxon>Williamsoniiplasma</taxon>
    </lineage>
</organism>
<keyword evidence="2" id="KW-1133">Transmembrane helix</keyword>
<evidence type="ECO:0000256" key="1">
    <source>
        <dbReference type="SAM" id="Coils"/>
    </source>
</evidence>
<feature type="coiled-coil region" evidence="1">
    <location>
        <begin position="437"/>
        <end position="464"/>
    </location>
</feature>
<proteinExistence type="predicted"/>
<gene>
    <name evidence="3" type="ORF">ELUMI_v1c03320</name>
</gene>
<dbReference type="EMBL" id="CP024963">
    <property type="protein sequence ID" value="ATZ17057.1"/>
    <property type="molecule type" value="Genomic_DNA"/>
</dbReference>
<keyword evidence="2" id="KW-0812">Transmembrane</keyword>
<feature type="transmembrane region" description="Helical" evidence="2">
    <location>
        <begin position="21"/>
        <end position="41"/>
    </location>
</feature>
<protein>
    <recommendedName>
        <fullName evidence="5">Septation ring formation regulator</fullName>
    </recommendedName>
</protein>